<feature type="transmembrane region" description="Helical" evidence="1">
    <location>
        <begin position="446"/>
        <end position="465"/>
    </location>
</feature>
<keyword evidence="1" id="KW-1133">Transmembrane helix</keyword>
<organism evidence="2 3">
    <name type="scientific">Halococcus salifodinae DSM 8989</name>
    <dbReference type="NCBI Taxonomy" id="1227456"/>
    <lineage>
        <taxon>Archaea</taxon>
        <taxon>Methanobacteriati</taxon>
        <taxon>Methanobacteriota</taxon>
        <taxon>Stenosarchaea group</taxon>
        <taxon>Halobacteria</taxon>
        <taxon>Halobacteriales</taxon>
        <taxon>Halococcaceae</taxon>
        <taxon>Halococcus</taxon>
    </lineage>
</organism>
<feature type="transmembrane region" description="Helical" evidence="1">
    <location>
        <begin position="416"/>
        <end position="434"/>
    </location>
</feature>
<dbReference type="AlphaFoldDB" id="M0MZ19"/>
<keyword evidence="1" id="KW-0812">Transmembrane</keyword>
<feature type="transmembrane region" description="Helical" evidence="1">
    <location>
        <begin position="214"/>
        <end position="247"/>
    </location>
</feature>
<gene>
    <name evidence="2" type="ORF">C450_14327</name>
</gene>
<feature type="transmembrane region" description="Helical" evidence="1">
    <location>
        <begin position="96"/>
        <end position="116"/>
    </location>
</feature>
<keyword evidence="1" id="KW-0472">Membrane</keyword>
<dbReference type="OrthoDB" id="213804at2157"/>
<comment type="caution">
    <text evidence="2">The sequence shown here is derived from an EMBL/GenBank/DDBJ whole genome shotgun (WGS) entry which is preliminary data.</text>
</comment>
<sequence>MVGSVDESESLFSGREILAIGWIGLTSVVALNVIVRWTNGGLIEKIRGATPTYWPISIFTVRLGRLQPGWAIGATAAAVVVFVLAGAYCRRRDTGIAPIVVAGVVLLGLSNLIHGFDHGFVAPLATREGYYQMAPGITDPLAFIQMYEANQLSYVVHARTHPPGSVLTFTLLDRVFGSRALISAAIALVSLPTSAVLLYRLVGTYYERDVARYVTVLFVLLPAVQIYYLASLDAIIATLMLGAVYFFTRESWLATLGTFACLLVVSFQMFLSVFLVPVLAAIAIHRREKRVPFVAILIGLVGFYLFVDIALGYNYLDSFLLASNQQNPGGFLLTAKPAWYVYTRLEDVAEIALFFTPFLCLLAIRGARALRRDVLGRAGWLPANAPEREPMLIVGVAVGSFAALLAAGVYHTGETARGAMYLYPFLLLPVAAAVKRIGPDERERWLLAAAVFGQSLLMQLVGGYLW</sequence>
<protein>
    <recommendedName>
        <fullName evidence="4">Glycosyltransferase RgtA/B/C/D-like domain-containing protein</fullName>
    </recommendedName>
</protein>
<dbReference type="RefSeq" id="WP_005044491.1">
    <property type="nucleotide sequence ID" value="NZ_AOME01000070.1"/>
</dbReference>
<evidence type="ECO:0008006" key="4">
    <source>
        <dbReference type="Google" id="ProtNLM"/>
    </source>
</evidence>
<feature type="transmembrane region" description="Helical" evidence="1">
    <location>
        <begin position="391"/>
        <end position="410"/>
    </location>
</feature>
<dbReference type="EMBL" id="AOME01000070">
    <property type="protein sequence ID" value="EMA50856.1"/>
    <property type="molecule type" value="Genomic_DNA"/>
</dbReference>
<dbReference type="Proteomes" id="UP000011625">
    <property type="component" value="Unassembled WGS sequence"/>
</dbReference>
<feature type="transmembrane region" description="Helical" evidence="1">
    <location>
        <begin position="291"/>
        <end position="313"/>
    </location>
</feature>
<accession>M0MZ19</accession>
<feature type="transmembrane region" description="Helical" evidence="1">
    <location>
        <begin position="17"/>
        <end position="35"/>
    </location>
</feature>
<feature type="transmembrane region" description="Helical" evidence="1">
    <location>
        <begin position="253"/>
        <end position="284"/>
    </location>
</feature>
<reference evidence="2 3" key="1">
    <citation type="journal article" date="2014" name="PLoS Genet.">
        <title>Phylogenetically driven sequencing of extremely halophilic archaea reveals strategies for static and dynamic osmo-response.</title>
        <authorList>
            <person name="Becker E.A."/>
            <person name="Seitzer P.M."/>
            <person name="Tritt A."/>
            <person name="Larsen D."/>
            <person name="Krusor M."/>
            <person name="Yao A.I."/>
            <person name="Wu D."/>
            <person name="Madern D."/>
            <person name="Eisen J.A."/>
            <person name="Darling A.E."/>
            <person name="Facciotti M.T."/>
        </authorList>
    </citation>
    <scope>NUCLEOTIDE SEQUENCE [LARGE SCALE GENOMIC DNA]</scope>
    <source>
        <strain evidence="2 3">DSM 8989</strain>
    </source>
</reference>
<dbReference type="STRING" id="1227456.C450_14327"/>
<feature type="transmembrane region" description="Helical" evidence="1">
    <location>
        <begin position="69"/>
        <end position="89"/>
    </location>
</feature>
<name>M0MZ19_9EURY</name>
<feature type="transmembrane region" description="Helical" evidence="1">
    <location>
        <begin position="351"/>
        <end position="370"/>
    </location>
</feature>
<proteinExistence type="predicted"/>
<keyword evidence="3" id="KW-1185">Reference proteome</keyword>
<evidence type="ECO:0000313" key="3">
    <source>
        <dbReference type="Proteomes" id="UP000011625"/>
    </source>
</evidence>
<evidence type="ECO:0000313" key="2">
    <source>
        <dbReference type="EMBL" id="EMA50856.1"/>
    </source>
</evidence>
<evidence type="ECO:0000256" key="1">
    <source>
        <dbReference type="SAM" id="Phobius"/>
    </source>
</evidence>
<feature type="transmembrane region" description="Helical" evidence="1">
    <location>
        <begin position="180"/>
        <end position="202"/>
    </location>
</feature>
<dbReference type="PATRIC" id="fig|1227456.3.peg.2903"/>